<dbReference type="Gene3D" id="3.20.20.80">
    <property type="entry name" value="Glycosidases"/>
    <property type="match status" value="1"/>
</dbReference>
<gene>
    <name evidence="1" type="ORF">EYZ11_005677</name>
</gene>
<keyword evidence="2" id="KW-1185">Reference proteome</keyword>
<comment type="caution">
    <text evidence="1">The sequence shown here is derived from an EMBL/GenBank/DDBJ whole genome shotgun (WGS) entry which is preliminary data.</text>
</comment>
<accession>A0A4S3JNB1</accession>
<dbReference type="STRING" id="1220188.A0A4S3JNB1"/>
<name>A0A4S3JNB1_9EURO</name>
<dbReference type="VEuPathDB" id="FungiDB:EYZ11_005677"/>
<dbReference type="InterPro" id="IPR017853">
    <property type="entry name" value="GH"/>
</dbReference>
<proteinExistence type="predicted"/>
<evidence type="ECO:0000313" key="2">
    <source>
        <dbReference type="Proteomes" id="UP000308092"/>
    </source>
</evidence>
<dbReference type="AlphaFoldDB" id="A0A4S3JNB1"/>
<dbReference type="SUPFAM" id="SSF51445">
    <property type="entry name" value="(Trans)glycosidases"/>
    <property type="match status" value="1"/>
</dbReference>
<reference evidence="1 2" key="1">
    <citation type="submission" date="2019-03" db="EMBL/GenBank/DDBJ databases">
        <title>The genome sequence of a newly discovered highly antifungal drug resistant Aspergillus species, Aspergillus tanneri NIH 1004.</title>
        <authorList>
            <person name="Mounaud S."/>
            <person name="Singh I."/>
            <person name="Joardar V."/>
            <person name="Pakala S."/>
            <person name="Pakala S."/>
            <person name="Venepally P."/>
            <person name="Hoover J."/>
            <person name="Nierman W."/>
            <person name="Chung J."/>
            <person name="Losada L."/>
        </authorList>
    </citation>
    <scope>NUCLEOTIDE SEQUENCE [LARGE SCALE GENOMIC DNA]</scope>
    <source>
        <strain evidence="1 2">NIH1004</strain>
    </source>
</reference>
<protein>
    <submittedName>
        <fullName evidence="1">Uncharacterized protein</fullName>
    </submittedName>
</protein>
<dbReference type="Proteomes" id="UP000308092">
    <property type="component" value="Unassembled WGS sequence"/>
</dbReference>
<organism evidence="1 2">
    <name type="scientific">Aspergillus tanneri</name>
    <dbReference type="NCBI Taxonomy" id="1220188"/>
    <lineage>
        <taxon>Eukaryota</taxon>
        <taxon>Fungi</taxon>
        <taxon>Dikarya</taxon>
        <taxon>Ascomycota</taxon>
        <taxon>Pezizomycotina</taxon>
        <taxon>Eurotiomycetes</taxon>
        <taxon>Eurotiomycetidae</taxon>
        <taxon>Eurotiales</taxon>
        <taxon>Aspergillaceae</taxon>
        <taxon>Aspergillus</taxon>
        <taxon>Aspergillus subgen. Circumdati</taxon>
    </lineage>
</organism>
<sequence length="73" mass="8640">MCKVLDPEKYDFDKFLECFTEADADMHTVPGGQNSDWHSYNPTSYVAFRDYKNHKGRTIWLWEQITARYGSNI</sequence>
<evidence type="ECO:0000313" key="1">
    <source>
        <dbReference type="EMBL" id="THC94841.1"/>
    </source>
</evidence>
<dbReference type="EMBL" id="SOSA01000186">
    <property type="protein sequence ID" value="THC94841.1"/>
    <property type="molecule type" value="Genomic_DNA"/>
</dbReference>